<name>A0A815PIL2_9BILA</name>
<keyword evidence="4" id="KW-1185">Reference proteome</keyword>
<dbReference type="Proteomes" id="UP000663829">
    <property type="component" value="Unassembled WGS sequence"/>
</dbReference>
<feature type="non-terminal residue" evidence="2">
    <location>
        <position position="1"/>
    </location>
</feature>
<evidence type="ECO:0000256" key="1">
    <source>
        <dbReference type="SAM" id="Phobius"/>
    </source>
</evidence>
<evidence type="ECO:0000313" key="3">
    <source>
        <dbReference type="EMBL" id="CAF4323083.1"/>
    </source>
</evidence>
<feature type="transmembrane region" description="Helical" evidence="1">
    <location>
        <begin position="58"/>
        <end position="74"/>
    </location>
</feature>
<keyword evidence="1" id="KW-1133">Transmembrane helix</keyword>
<gene>
    <name evidence="2" type="ORF">GPM918_LOCUS34671</name>
    <name evidence="3" type="ORF">SRO942_LOCUS35376</name>
</gene>
<dbReference type="AlphaFoldDB" id="A0A815PIL2"/>
<keyword evidence="1" id="KW-0812">Transmembrane</keyword>
<dbReference type="Proteomes" id="UP000681722">
    <property type="component" value="Unassembled WGS sequence"/>
</dbReference>
<dbReference type="EMBL" id="CAJOBC010084841">
    <property type="protein sequence ID" value="CAF4323083.1"/>
    <property type="molecule type" value="Genomic_DNA"/>
</dbReference>
<dbReference type="EMBL" id="CAJNOQ010019393">
    <property type="protein sequence ID" value="CAF1449249.1"/>
    <property type="molecule type" value="Genomic_DNA"/>
</dbReference>
<protein>
    <submittedName>
        <fullName evidence="2">Uncharacterized protein</fullName>
    </submittedName>
</protein>
<organism evidence="2 4">
    <name type="scientific">Didymodactylos carnosus</name>
    <dbReference type="NCBI Taxonomy" id="1234261"/>
    <lineage>
        <taxon>Eukaryota</taxon>
        <taxon>Metazoa</taxon>
        <taxon>Spiralia</taxon>
        <taxon>Gnathifera</taxon>
        <taxon>Rotifera</taxon>
        <taxon>Eurotatoria</taxon>
        <taxon>Bdelloidea</taxon>
        <taxon>Philodinida</taxon>
        <taxon>Philodinidae</taxon>
        <taxon>Didymodactylos</taxon>
    </lineage>
</organism>
<evidence type="ECO:0000313" key="4">
    <source>
        <dbReference type="Proteomes" id="UP000663829"/>
    </source>
</evidence>
<accession>A0A815PIL2</accession>
<keyword evidence="1" id="KW-0472">Membrane</keyword>
<comment type="caution">
    <text evidence="2">The sequence shown here is derived from an EMBL/GenBank/DDBJ whole genome shotgun (WGS) entry which is preliminary data.</text>
</comment>
<proteinExistence type="predicted"/>
<sequence length="119" mass="13889">LHDGIGDGETFVQKILALLDQGNLCPLLYKFTRRNEIYWYITFSNKILLDFNVDDTKTSFGFMLATLVALFYTFDVQYPKTYKALFEILEHFMFNNTRKPSTVTAQNVIIEFNKKIKAV</sequence>
<reference evidence="2" key="1">
    <citation type="submission" date="2021-02" db="EMBL/GenBank/DDBJ databases">
        <authorList>
            <person name="Nowell W R."/>
        </authorList>
    </citation>
    <scope>NUCLEOTIDE SEQUENCE</scope>
</reference>
<dbReference type="OrthoDB" id="10484748at2759"/>
<evidence type="ECO:0000313" key="2">
    <source>
        <dbReference type="EMBL" id="CAF1449249.1"/>
    </source>
</evidence>